<feature type="domain" description="NodB homology" evidence="3">
    <location>
        <begin position="20"/>
        <end position="135"/>
    </location>
</feature>
<keyword evidence="2" id="KW-0378">Hydrolase</keyword>
<dbReference type="PANTHER" id="PTHR10587:SF133">
    <property type="entry name" value="CHITIN DEACETYLASE 1-RELATED"/>
    <property type="match status" value="1"/>
</dbReference>
<dbReference type="EMBL" id="FQWZ01000004">
    <property type="protein sequence ID" value="SHG97418.1"/>
    <property type="molecule type" value="Genomic_DNA"/>
</dbReference>
<dbReference type="AlphaFoldDB" id="A0A1M5P6N6"/>
<organism evidence="4 5">
    <name type="scientific">Hydrocarboniphaga daqingensis</name>
    <dbReference type="NCBI Taxonomy" id="490188"/>
    <lineage>
        <taxon>Bacteria</taxon>
        <taxon>Pseudomonadati</taxon>
        <taxon>Pseudomonadota</taxon>
        <taxon>Gammaproteobacteria</taxon>
        <taxon>Nevskiales</taxon>
        <taxon>Nevskiaceae</taxon>
        <taxon>Hydrocarboniphaga</taxon>
    </lineage>
</organism>
<evidence type="ECO:0000313" key="4">
    <source>
        <dbReference type="EMBL" id="SHG97418.1"/>
    </source>
</evidence>
<keyword evidence="5" id="KW-1185">Reference proteome</keyword>
<dbReference type="RefSeq" id="WP_072897149.1">
    <property type="nucleotide sequence ID" value="NZ_FQWZ01000004.1"/>
</dbReference>
<accession>A0A1M5P6N6</accession>
<evidence type="ECO:0000256" key="1">
    <source>
        <dbReference type="ARBA" id="ARBA00022723"/>
    </source>
</evidence>
<dbReference type="STRING" id="490188.SAMN04488068_2053"/>
<dbReference type="GO" id="GO:0016020">
    <property type="term" value="C:membrane"/>
    <property type="evidence" value="ECO:0007669"/>
    <property type="project" value="TreeGrafter"/>
</dbReference>
<evidence type="ECO:0000313" key="5">
    <source>
        <dbReference type="Proteomes" id="UP000199758"/>
    </source>
</evidence>
<name>A0A1M5P6N6_9GAMM</name>
<sequence length="246" mass="27911">MSDQLQDPTWEGSPIPGAPHRPGICLSFDDDHVDSWWQYRSLLDEFGVKATFFVRGLDRMHSAERDLLLQLARDGHELGSHGYRHRSVTRHYNADPARIDEYLAQEVIPAARALREVGLQAGSYAFPYGHRSGEYDAAVLQHFSHLRSIGYRRRYLPPHRLRTIYHRIGSGEPLHHALGLDNAYANDGFLHATMRKAQSQGLVLSLFAHRIAESDEDYVIRPTKLRAALQLAASLHLPSYTVSQLI</sequence>
<dbReference type="Pfam" id="PF01522">
    <property type="entry name" value="Polysacc_deac_1"/>
    <property type="match status" value="1"/>
</dbReference>
<dbReference type="Gene3D" id="3.20.20.370">
    <property type="entry name" value="Glycoside hydrolase/deacetylase"/>
    <property type="match status" value="1"/>
</dbReference>
<evidence type="ECO:0000259" key="3">
    <source>
        <dbReference type="Pfam" id="PF01522"/>
    </source>
</evidence>
<dbReference type="InterPro" id="IPR050248">
    <property type="entry name" value="Polysacc_deacetylase_ArnD"/>
</dbReference>
<dbReference type="GO" id="GO:0046872">
    <property type="term" value="F:metal ion binding"/>
    <property type="evidence" value="ECO:0007669"/>
    <property type="project" value="UniProtKB-KW"/>
</dbReference>
<dbReference type="GO" id="GO:0016810">
    <property type="term" value="F:hydrolase activity, acting on carbon-nitrogen (but not peptide) bonds"/>
    <property type="evidence" value="ECO:0007669"/>
    <property type="project" value="InterPro"/>
</dbReference>
<dbReference type="PANTHER" id="PTHR10587">
    <property type="entry name" value="GLYCOSYL TRANSFERASE-RELATED"/>
    <property type="match status" value="1"/>
</dbReference>
<keyword evidence="1" id="KW-0479">Metal-binding</keyword>
<gene>
    <name evidence="4" type="ORF">SAMN04488068_2053</name>
</gene>
<evidence type="ECO:0000256" key="2">
    <source>
        <dbReference type="ARBA" id="ARBA00022801"/>
    </source>
</evidence>
<dbReference type="InterPro" id="IPR011330">
    <property type="entry name" value="Glyco_hydro/deAcase_b/a-brl"/>
</dbReference>
<dbReference type="SUPFAM" id="SSF88713">
    <property type="entry name" value="Glycoside hydrolase/deacetylase"/>
    <property type="match status" value="1"/>
</dbReference>
<protein>
    <submittedName>
        <fullName evidence="4">Polysaccharide deacetylase</fullName>
    </submittedName>
</protein>
<dbReference type="GO" id="GO:0005975">
    <property type="term" value="P:carbohydrate metabolic process"/>
    <property type="evidence" value="ECO:0007669"/>
    <property type="project" value="InterPro"/>
</dbReference>
<dbReference type="InterPro" id="IPR002509">
    <property type="entry name" value="NODB_dom"/>
</dbReference>
<reference evidence="4 5" key="1">
    <citation type="submission" date="2016-11" db="EMBL/GenBank/DDBJ databases">
        <authorList>
            <person name="Jaros S."/>
            <person name="Januszkiewicz K."/>
            <person name="Wedrychowicz H."/>
        </authorList>
    </citation>
    <scope>NUCLEOTIDE SEQUENCE [LARGE SCALE GENOMIC DNA]</scope>
    <source>
        <strain evidence="4 5">CGMCC 1.7049</strain>
    </source>
</reference>
<dbReference type="Proteomes" id="UP000199758">
    <property type="component" value="Unassembled WGS sequence"/>
</dbReference>
<proteinExistence type="predicted"/>